<comment type="caution">
    <text evidence="2">The sequence shown here is derived from an EMBL/GenBank/DDBJ whole genome shotgun (WGS) entry which is preliminary data.</text>
</comment>
<dbReference type="PANTHER" id="PTHR47723:SF13">
    <property type="entry name" value="PUTATIVE-RELATED"/>
    <property type="match status" value="1"/>
</dbReference>
<dbReference type="OrthoDB" id="1841727at2759"/>
<dbReference type="InterPro" id="IPR036397">
    <property type="entry name" value="RNaseH_sf"/>
</dbReference>
<dbReference type="GO" id="GO:0003676">
    <property type="term" value="F:nucleic acid binding"/>
    <property type="evidence" value="ECO:0007669"/>
    <property type="project" value="InterPro"/>
</dbReference>
<sequence length="258" mass="29398">MESYLESAGTSKNESIVMAHKPWSINDERKENHKGLTTYSNCMLEGSDIILSRLTKASMTQIWRLPSGFIVMLTMAGRNSQWPIKFVTIVWWLWRWRNERCFGRASNIPSDKLRFLFERFQEAIKAISLETKWLSTASTTGREVTVDWEPPSAEWVALNMDGTSGNNPGPSGGGGVFHGWRGEWMGGFAERMGVYSSVRVELRAILQGLRLAREKGYRKLVVYVDSIVIVGMLNDYMKCSARHNALVQQCRRLLQLPD</sequence>
<evidence type="ECO:0000313" key="2">
    <source>
        <dbReference type="EMBL" id="KAJ8441385.1"/>
    </source>
</evidence>
<feature type="domain" description="RNase H type-1" evidence="1">
    <location>
        <begin position="152"/>
        <end position="258"/>
    </location>
</feature>
<dbReference type="InterPro" id="IPR053151">
    <property type="entry name" value="RNase_H-like"/>
</dbReference>
<dbReference type="SUPFAM" id="SSF53098">
    <property type="entry name" value="Ribonuclease H-like"/>
    <property type="match status" value="1"/>
</dbReference>
<dbReference type="InterPro" id="IPR012337">
    <property type="entry name" value="RNaseH-like_sf"/>
</dbReference>
<dbReference type="Proteomes" id="UP001153076">
    <property type="component" value="Unassembled WGS sequence"/>
</dbReference>
<accession>A0A9Q1KEA9</accession>
<dbReference type="CDD" id="cd06222">
    <property type="entry name" value="RNase_H_like"/>
    <property type="match status" value="1"/>
</dbReference>
<protein>
    <recommendedName>
        <fullName evidence="1">RNase H type-1 domain-containing protein</fullName>
    </recommendedName>
</protein>
<dbReference type="Gene3D" id="3.30.420.10">
    <property type="entry name" value="Ribonuclease H-like superfamily/Ribonuclease H"/>
    <property type="match status" value="1"/>
</dbReference>
<dbReference type="AlphaFoldDB" id="A0A9Q1KEA9"/>
<gene>
    <name evidence="2" type="ORF">Cgig2_009093</name>
</gene>
<dbReference type="InterPro" id="IPR044730">
    <property type="entry name" value="RNase_H-like_dom_plant"/>
</dbReference>
<dbReference type="Pfam" id="PF13456">
    <property type="entry name" value="RVT_3"/>
    <property type="match status" value="1"/>
</dbReference>
<organism evidence="2 3">
    <name type="scientific">Carnegiea gigantea</name>
    <dbReference type="NCBI Taxonomy" id="171969"/>
    <lineage>
        <taxon>Eukaryota</taxon>
        <taxon>Viridiplantae</taxon>
        <taxon>Streptophyta</taxon>
        <taxon>Embryophyta</taxon>
        <taxon>Tracheophyta</taxon>
        <taxon>Spermatophyta</taxon>
        <taxon>Magnoliopsida</taxon>
        <taxon>eudicotyledons</taxon>
        <taxon>Gunneridae</taxon>
        <taxon>Pentapetalae</taxon>
        <taxon>Caryophyllales</taxon>
        <taxon>Cactineae</taxon>
        <taxon>Cactaceae</taxon>
        <taxon>Cactoideae</taxon>
        <taxon>Echinocereeae</taxon>
        <taxon>Carnegiea</taxon>
    </lineage>
</organism>
<dbReference type="GO" id="GO:0004523">
    <property type="term" value="F:RNA-DNA hybrid ribonuclease activity"/>
    <property type="evidence" value="ECO:0007669"/>
    <property type="project" value="InterPro"/>
</dbReference>
<evidence type="ECO:0000313" key="3">
    <source>
        <dbReference type="Proteomes" id="UP001153076"/>
    </source>
</evidence>
<dbReference type="EMBL" id="JAKOGI010000168">
    <property type="protein sequence ID" value="KAJ8441385.1"/>
    <property type="molecule type" value="Genomic_DNA"/>
</dbReference>
<keyword evidence="3" id="KW-1185">Reference proteome</keyword>
<dbReference type="InterPro" id="IPR002156">
    <property type="entry name" value="RNaseH_domain"/>
</dbReference>
<reference evidence="2" key="1">
    <citation type="submission" date="2022-04" db="EMBL/GenBank/DDBJ databases">
        <title>Carnegiea gigantea Genome sequencing and assembly v2.</title>
        <authorList>
            <person name="Copetti D."/>
            <person name="Sanderson M.J."/>
            <person name="Burquez A."/>
            <person name="Wojciechowski M.F."/>
        </authorList>
    </citation>
    <scope>NUCLEOTIDE SEQUENCE</scope>
    <source>
        <strain evidence="2">SGP5-SGP5p</strain>
        <tissue evidence="2">Aerial part</tissue>
    </source>
</reference>
<proteinExistence type="predicted"/>
<evidence type="ECO:0000259" key="1">
    <source>
        <dbReference type="PROSITE" id="PS50879"/>
    </source>
</evidence>
<name>A0A9Q1KEA9_9CARY</name>
<dbReference type="PANTHER" id="PTHR47723">
    <property type="entry name" value="OS05G0353850 PROTEIN"/>
    <property type="match status" value="1"/>
</dbReference>
<dbReference type="PROSITE" id="PS50879">
    <property type="entry name" value="RNASE_H_1"/>
    <property type="match status" value="1"/>
</dbReference>